<gene>
    <name evidence="3" type="ORF">L497_3530</name>
</gene>
<dbReference type="Gene3D" id="3.40.920.10">
    <property type="entry name" value="Pyruvate-ferredoxin oxidoreductase, PFOR, domain III"/>
    <property type="match status" value="1"/>
</dbReference>
<reference evidence="3 4" key="1">
    <citation type="submission" date="2014-03" db="EMBL/GenBank/DDBJ databases">
        <title>Genome sequence of Bordetella holmseii.</title>
        <authorList>
            <person name="Harvill E."/>
            <person name="Goodfield L.L."/>
            <person name="Ivanov Y."/>
            <person name="Meyer J.A."/>
            <person name="Newth C."/>
            <person name="Cassiday P."/>
            <person name="Tondella M.L."/>
            <person name="Liao P."/>
            <person name="Zimmerman J."/>
            <person name="Meert K."/>
            <person name="Wessel D."/>
            <person name="Berger J."/>
            <person name="Dean J.M."/>
            <person name="Holubkov R."/>
            <person name="Burr J."/>
            <person name="Liu T."/>
            <person name="Brinkac L.M."/>
            <person name="Sanka R."/>
            <person name="Kim M."/>
            <person name="Losada L."/>
        </authorList>
    </citation>
    <scope>NUCLEOTIDE SEQUENCE [LARGE SCALE GENOMIC DNA]</scope>
    <source>
        <strain evidence="3 4">CDC-H585-BH</strain>
    </source>
</reference>
<dbReference type="STRING" id="35814.BBB42_02775"/>
<protein>
    <submittedName>
        <fullName evidence="3">Indolepyruvate ferredoxin oxidoreductase family protein</fullName>
    </submittedName>
</protein>
<accession>A0A158M709</accession>
<dbReference type="Proteomes" id="UP000026682">
    <property type="component" value="Unassembled WGS sequence"/>
</dbReference>
<keyword evidence="1" id="KW-0560">Oxidoreductase</keyword>
<dbReference type="InterPro" id="IPR002869">
    <property type="entry name" value="Pyrv_flavodox_OxRed_cen"/>
</dbReference>
<name>A0A158M709_9BORD</name>
<dbReference type="PATRIC" id="fig|1331206.3.peg.1166"/>
<dbReference type="EMBL" id="JFZZ01000044">
    <property type="protein sequence ID" value="KAK96166.1"/>
    <property type="molecule type" value="Genomic_DNA"/>
</dbReference>
<evidence type="ECO:0000256" key="1">
    <source>
        <dbReference type="ARBA" id="ARBA00023002"/>
    </source>
</evidence>
<dbReference type="Pfam" id="PF20169">
    <property type="entry name" value="DUF6537"/>
    <property type="match status" value="1"/>
</dbReference>
<evidence type="ECO:0000313" key="3">
    <source>
        <dbReference type="EMBL" id="KAK96166.1"/>
    </source>
</evidence>
<comment type="caution">
    <text evidence="3">The sequence shown here is derived from an EMBL/GenBank/DDBJ whole genome shotgun (WGS) entry which is preliminary data.</text>
</comment>
<feature type="domain" description="DUF6537" evidence="2">
    <location>
        <begin position="136"/>
        <end position="336"/>
    </location>
</feature>
<dbReference type="SUPFAM" id="SSF53323">
    <property type="entry name" value="Pyruvate-ferredoxin oxidoreductase, PFOR, domain III"/>
    <property type="match status" value="1"/>
</dbReference>
<evidence type="ECO:0000259" key="2">
    <source>
        <dbReference type="Pfam" id="PF20169"/>
    </source>
</evidence>
<sequence length="356" mass="39312">MRRGYSRVTANTYVAPVSDFTRQPDVPMRGDALLEKIRHAAGSEQTAALDAHGAALTLFGDSILSNIFLRGYAWQRGDVPLTLAALTRAIELNGVAVASNRAAFDAGRLAAHAPQTLAFALKPPAQVIALHRPERLDDAVARRVADLTAYQNAAYATRYRRLIEEVAARERELGATPGRLALAVARGLFKFMAYKDEYEVARLYTDGSFAAQLKEQFEGDYQLRCHMAPPLLARKDPRTGVPRKMALGPRTLSALRWLARCKSVRGTWADPFGYTAERRMERDLIVEYESLVKRLLAGLTVDNIGAAATIAALAENVRGYGHIKAAAVTRFRQDRDRLLESYEQPGFAPSEVRRSA</sequence>
<dbReference type="AlphaFoldDB" id="A0A158M709"/>
<dbReference type="GO" id="GO:0016491">
    <property type="term" value="F:oxidoreductase activity"/>
    <property type="evidence" value="ECO:0007669"/>
    <property type="project" value="UniProtKB-KW"/>
</dbReference>
<keyword evidence="3" id="KW-0670">Pyruvate</keyword>
<organism evidence="3 4">
    <name type="scientific">Bordetella holmesii CDC-H585-BH</name>
    <dbReference type="NCBI Taxonomy" id="1331206"/>
    <lineage>
        <taxon>Bacteria</taxon>
        <taxon>Pseudomonadati</taxon>
        <taxon>Pseudomonadota</taxon>
        <taxon>Betaproteobacteria</taxon>
        <taxon>Burkholderiales</taxon>
        <taxon>Alcaligenaceae</taxon>
        <taxon>Bordetella</taxon>
    </lineage>
</organism>
<dbReference type="InterPro" id="IPR046667">
    <property type="entry name" value="DUF6537"/>
</dbReference>
<proteinExistence type="predicted"/>
<evidence type="ECO:0000313" key="4">
    <source>
        <dbReference type="Proteomes" id="UP000026682"/>
    </source>
</evidence>